<keyword evidence="2" id="KW-1185">Reference proteome</keyword>
<feature type="non-terminal residue" evidence="1">
    <location>
        <position position="285"/>
    </location>
</feature>
<evidence type="ECO:0000313" key="1">
    <source>
        <dbReference type="EMBL" id="KFM77837.1"/>
    </source>
</evidence>
<dbReference type="PANTHER" id="PTHR33960">
    <property type="entry name" value="SIMILAR TO KIAA0825 PROTEIN"/>
    <property type="match status" value="1"/>
</dbReference>
<dbReference type="InterPro" id="IPR027993">
    <property type="entry name" value="DUF4495"/>
</dbReference>
<reference evidence="1 2" key="1">
    <citation type="submission" date="2013-11" db="EMBL/GenBank/DDBJ databases">
        <title>Genome sequencing of Stegodyphus mimosarum.</title>
        <authorList>
            <person name="Bechsgaard J."/>
        </authorList>
    </citation>
    <scope>NUCLEOTIDE SEQUENCE [LARGE SCALE GENOMIC DNA]</scope>
</reference>
<name>A0A087UKE8_STEMI</name>
<sequence>MSCTTRCALNSFLSKKGFFSTNATYMNIIEMLLSSMQADFNCLKNDFGKIVKNKNFDDIQNEILELTTSKLIQMPSGESILLYLHQVLCQNKQWIQSSLGIPEMLSQDVVVSSISPSPLPNFNNEISDHTVEHEPFSFVKDTETEGGEPVNSENCRAESFESECSSKQTIETAVNARPQSYFNPNSCIAKNGLNLDVEDKITEVEFNFNPLTCFDILGASSFVEIARTDPVIPWEALLTHTPILGLTEVNFCMLLSQRWDMKSDAILSPEEAKYVEQLRSTYKQI</sequence>
<protein>
    <submittedName>
        <fullName evidence="1">Uncharacterized protein</fullName>
    </submittedName>
</protein>
<accession>A0A087UKE8</accession>
<dbReference type="EMBL" id="KK120232">
    <property type="protein sequence ID" value="KFM77837.1"/>
    <property type="molecule type" value="Genomic_DNA"/>
</dbReference>
<proteinExistence type="predicted"/>
<dbReference type="PANTHER" id="PTHR33960:SF1">
    <property type="entry name" value="SIMILAR TO KIAA0825 PROTEIN"/>
    <property type="match status" value="1"/>
</dbReference>
<evidence type="ECO:0000313" key="2">
    <source>
        <dbReference type="Proteomes" id="UP000054359"/>
    </source>
</evidence>
<gene>
    <name evidence="1" type="ORF">X975_18817</name>
</gene>
<dbReference type="Proteomes" id="UP000054359">
    <property type="component" value="Unassembled WGS sequence"/>
</dbReference>
<dbReference type="AlphaFoldDB" id="A0A087UKE8"/>
<dbReference type="OrthoDB" id="6435279at2759"/>
<organism evidence="1 2">
    <name type="scientific">Stegodyphus mimosarum</name>
    <name type="common">African social velvet spider</name>
    <dbReference type="NCBI Taxonomy" id="407821"/>
    <lineage>
        <taxon>Eukaryota</taxon>
        <taxon>Metazoa</taxon>
        <taxon>Ecdysozoa</taxon>
        <taxon>Arthropoda</taxon>
        <taxon>Chelicerata</taxon>
        <taxon>Arachnida</taxon>
        <taxon>Araneae</taxon>
        <taxon>Araneomorphae</taxon>
        <taxon>Entelegynae</taxon>
        <taxon>Eresoidea</taxon>
        <taxon>Eresidae</taxon>
        <taxon>Stegodyphus</taxon>
    </lineage>
</organism>